<dbReference type="EMBL" id="LUEZ02000104">
    <property type="protein sequence ID" value="RDB18357.1"/>
    <property type="molecule type" value="Genomic_DNA"/>
</dbReference>
<evidence type="ECO:0000313" key="1">
    <source>
        <dbReference type="EMBL" id="RDB18357.1"/>
    </source>
</evidence>
<proteinExistence type="predicted"/>
<dbReference type="Proteomes" id="UP000076154">
    <property type="component" value="Unassembled WGS sequence"/>
</dbReference>
<protein>
    <submittedName>
        <fullName evidence="1">Uncharacterized protein</fullName>
    </submittedName>
</protein>
<keyword evidence="2" id="KW-1185">Reference proteome</keyword>
<sequence length="79" mass="9042">MLTHTFQLVPPPPFPSSIRTTMRASFSPLSYVLFLDIQLAWWRAAPFSYHLRQGPEPVARLPTSPSISILFHIARRHGE</sequence>
<dbReference type="AlphaFoldDB" id="A0A369JCM3"/>
<name>A0A369JCM3_HYPMA</name>
<gene>
    <name evidence="1" type="ORF">Hypma_000412</name>
</gene>
<accession>A0A369JCM3</accession>
<dbReference type="InParanoid" id="A0A369JCM3"/>
<reference evidence="1" key="1">
    <citation type="submission" date="2018-04" db="EMBL/GenBank/DDBJ databases">
        <title>Whole genome sequencing of Hypsizygus marmoreus.</title>
        <authorList>
            <person name="Choi I.-G."/>
            <person name="Min B."/>
            <person name="Kim J.-G."/>
            <person name="Kim S."/>
            <person name="Oh Y.-L."/>
            <person name="Kong W.-S."/>
            <person name="Park H."/>
            <person name="Jeong J."/>
            <person name="Song E.-S."/>
        </authorList>
    </citation>
    <scope>NUCLEOTIDE SEQUENCE [LARGE SCALE GENOMIC DNA]</scope>
    <source>
        <strain evidence="1">51987-8</strain>
    </source>
</reference>
<comment type="caution">
    <text evidence="1">The sequence shown here is derived from an EMBL/GenBank/DDBJ whole genome shotgun (WGS) entry which is preliminary data.</text>
</comment>
<organism evidence="1 2">
    <name type="scientific">Hypsizygus marmoreus</name>
    <name type="common">White beech mushroom</name>
    <name type="synonym">Agaricus marmoreus</name>
    <dbReference type="NCBI Taxonomy" id="39966"/>
    <lineage>
        <taxon>Eukaryota</taxon>
        <taxon>Fungi</taxon>
        <taxon>Dikarya</taxon>
        <taxon>Basidiomycota</taxon>
        <taxon>Agaricomycotina</taxon>
        <taxon>Agaricomycetes</taxon>
        <taxon>Agaricomycetidae</taxon>
        <taxon>Agaricales</taxon>
        <taxon>Tricholomatineae</taxon>
        <taxon>Lyophyllaceae</taxon>
        <taxon>Hypsizygus</taxon>
    </lineage>
</organism>
<evidence type="ECO:0000313" key="2">
    <source>
        <dbReference type="Proteomes" id="UP000076154"/>
    </source>
</evidence>